<sequence length="109" mass="13688">MLNNYFIILVLILILYFINYKKICYFKNRYLFDKNYECYYDIHVVYTHNNYCSTHLYLIYNKKKTRFCNYRFINLKYKIIKYVSVFIILCFINGKIWLQVRIFNSFNKT</sequence>
<keyword evidence="1" id="KW-0812">Transmembrane</keyword>
<gene>
    <name evidence="2" type="ORF">PFNF135_05186</name>
</gene>
<keyword evidence="1" id="KW-0472">Membrane</keyword>
<feature type="transmembrane region" description="Helical" evidence="1">
    <location>
        <begin position="6"/>
        <end position="24"/>
    </location>
</feature>
<name>W4IBD2_PLAFA</name>
<protein>
    <submittedName>
        <fullName evidence="2">Uncharacterized protein</fullName>
    </submittedName>
</protein>
<dbReference type="EMBL" id="KI926067">
    <property type="protein sequence ID" value="ETW40359.1"/>
    <property type="molecule type" value="Genomic_DNA"/>
</dbReference>
<evidence type="ECO:0000313" key="3">
    <source>
        <dbReference type="Proteomes" id="UP000019114"/>
    </source>
</evidence>
<keyword evidence="1" id="KW-1133">Transmembrane helix</keyword>
<accession>W4IBD2</accession>
<dbReference type="Proteomes" id="UP000019114">
    <property type="component" value="Unassembled WGS sequence"/>
</dbReference>
<evidence type="ECO:0000313" key="2">
    <source>
        <dbReference type="EMBL" id="ETW40359.1"/>
    </source>
</evidence>
<reference evidence="2 3" key="2">
    <citation type="submission" date="2013-02" db="EMBL/GenBank/DDBJ databases">
        <title>The Genome Sequence of Plasmodium falciparum NF135/5.C10.</title>
        <authorList>
            <consortium name="The Broad Institute Genome Sequencing Platform"/>
            <consortium name="The Broad Institute Genome Sequencing Center for Infectious Disease"/>
            <person name="Neafsey D."/>
            <person name="Cheeseman I."/>
            <person name="Volkman S."/>
            <person name="Adams J."/>
            <person name="Walker B."/>
            <person name="Young S.K."/>
            <person name="Zeng Q."/>
            <person name="Gargeya S."/>
            <person name="Fitzgerald M."/>
            <person name="Haas B."/>
            <person name="Abouelleil A."/>
            <person name="Alvarado L."/>
            <person name="Arachchi H.M."/>
            <person name="Berlin A.M."/>
            <person name="Chapman S.B."/>
            <person name="Dewar J."/>
            <person name="Goldberg J."/>
            <person name="Griggs A."/>
            <person name="Gujja S."/>
            <person name="Hansen M."/>
            <person name="Howarth C."/>
            <person name="Imamovic A."/>
            <person name="Larimer J."/>
            <person name="McCowan C."/>
            <person name="Murphy C."/>
            <person name="Neiman D."/>
            <person name="Pearson M."/>
            <person name="Priest M."/>
            <person name="Roberts A."/>
            <person name="Saif S."/>
            <person name="Shea T."/>
            <person name="Sisk P."/>
            <person name="Sykes S."/>
            <person name="Wortman J."/>
            <person name="Nusbaum C."/>
            <person name="Birren B."/>
        </authorList>
    </citation>
    <scope>NUCLEOTIDE SEQUENCE [LARGE SCALE GENOMIC DNA]</scope>
    <source>
        <strain evidence="2 3">NF135/5.C10</strain>
    </source>
</reference>
<organism evidence="2 3">
    <name type="scientific">Plasmodium falciparum NF135/5.C10</name>
    <dbReference type="NCBI Taxonomy" id="1036726"/>
    <lineage>
        <taxon>Eukaryota</taxon>
        <taxon>Sar</taxon>
        <taxon>Alveolata</taxon>
        <taxon>Apicomplexa</taxon>
        <taxon>Aconoidasida</taxon>
        <taxon>Haemosporida</taxon>
        <taxon>Plasmodiidae</taxon>
        <taxon>Plasmodium</taxon>
        <taxon>Plasmodium (Laverania)</taxon>
    </lineage>
</organism>
<reference evidence="2 3" key="1">
    <citation type="submission" date="2013-02" db="EMBL/GenBank/DDBJ databases">
        <title>The Genome Annotation of Plasmodium falciparum NF135/5.C10.</title>
        <authorList>
            <consortium name="The Broad Institute Genome Sequencing Platform"/>
            <consortium name="The Broad Institute Genome Sequencing Center for Infectious Disease"/>
            <person name="Neafsey D."/>
            <person name="Hoffman S."/>
            <person name="Volkman S."/>
            <person name="Rosenthal P."/>
            <person name="Walker B."/>
            <person name="Young S.K."/>
            <person name="Zeng Q."/>
            <person name="Gargeya S."/>
            <person name="Fitzgerald M."/>
            <person name="Haas B."/>
            <person name="Abouelleil A."/>
            <person name="Allen A.W."/>
            <person name="Alvarado L."/>
            <person name="Arachchi H.M."/>
            <person name="Berlin A.M."/>
            <person name="Chapman S.B."/>
            <person name="Gainer-Dewar J."/>
            <person name="Goldberg J."/>
            <person name="Griggs A."/>
            <person name="Gujja S."/>
            <person name="Hansen M."/>
            <person name="Howarth C."/>
            <person name="Imamovic A."/>
            <person name="Ireland A."/>
            <person name="Larimer J."/>
            <person name="McCowan C."/>
            <person name="Murphy C."/>
            <person name="Pearson M."/>
            <person name="Poon T.W."/>
            <person name="Priest M."/>
            <person name="Roberts A."/>
            <person name="Saif S."/>
            <person name="Shea T."/>
            <person name="Sisk P."/>
            <person name="Sykes S."/>
            <person name="Wortman J."/>
            <person name="Nusbaum C."/>
            <person name="Birren B."/>
        </authorList>
    </citation>
    <scope>NUCLEOTIDE SEQUENCE [LARGE SCALE GENOMIC DNA]</scope>
    <source>
        <strain evidence="2 3">NF135/5.C10</strain>
    </source>
</reference>
<evidence type="ECO:0000256" key="1">
    <source>
        <dbReference type="SAM" id="Phobius"/>
    </source>
</evidence>
<feature type="transmembrane region" description="Helical" evidence="1">
    <location>
        <begin position="79"/>
        <end position="98"/>
    </location>
</feature>
<dbReference type="AlphaFoldDB" id="W4IBD2"/>
<proteinExistence type="predicted"/>